<reference evidence="1" key="1">
    <citation type="submission" date="2019-08" db="EMBL/GenBank/DDBJ databases">
        <authorList>
            <person name="Kucharzyk K."/>
            <person name="Murdoch R.W."/>
            <person name="Higgins S."/>
            <person name="Loffler F."/>
        </authorList>
    </citation>
    <scope>NUCLEOTIDE SEQUENCE</scope>
</reference>
<proteinExistence type="predicted"/>
<sequence>MVMVCVSSGFIVPLKVPTAIRLFSLSMVMSLIAADPVDTKARVHKAVFSADILVITASPLSTPDKLGTVSSRIFTALPPNKAAV</sequence>
<organism evidence="1">
    <name type="scientific">bioreactor metagenome</name>
    <dbReference type="NCBI Taxonomy" id="1076179"/>
    <lineage>
        <taxon>unclassified sequences</taxon>
        <taxon>metagenomes</taxon>
        <taxon>ecological metagenomes</taxon>
    </lineage>
</organism>
<evidence type="ECO:0000313" key="1">
    <source>
        <dbReference type="EMBL" id="MPN42317.1"/>
    </source>
</evidence>
<protein>
    <submittedName>
        <fullName evidence="1">Uncharacterized protein</fullName>
    </submittedName>
</protein>
<accession>A0A645HTM6</accession>
<comment type="caution">
    <text evidence="1">The sequence shown here is derived from an EMBL/GenBank/DDBJ whole genome shotgun (WGS) entry which is preliminary data.</text>
</comment>
<dbReference type="EMBL" id="VSSQ01099978">
    <property type="protein sequence ID" value="MPN42317.1"/>
    <property type="molecule type" value="Genomic_DNA"/>
</dbReference>
<dbReference type="AlphaFoldDB" id="A0A645HTM6"/>
<gene>
    <name evidence="1" type="ORF">SDC9_189874</name>
</gene>
<name>A0A645HTM6_9ZZZZ</name>